<dbReference type="EMBL" id="PVXQ01000005">
    <property type="protein sequence ID" value="PRR83703.1"/>
    <property type="molecule type" value="Genomic_DNA"/>
</dbReference>
<dbReference type="AlphaFoldDB" id="A0A2T0BIN9"/>
<dbReference type="Proteomes" id="UP000239471">
    <property type="component" value="Unassembled WGS sequence"/>
</dbReference>
<dbReference type="OrthoDB" id="1938239at2"/>
<reference evidence="2 3" key="1">
    <citation type="submission" date="2018-03" db="EMBL/GenBank/DDBJ databases">
        <title>Genome sequence of Clostridium vincentii DSM 10228.</title>
        <authorList>
            <person name="Poehlein A."/>
            <person name="Daniel R."/>
        </authorList>
    </citation>
    <scope>NUCLEOTIDE SEQUENCE [LARGE SCALE GENOMIC DNA]</scope>
    <source>
        <strain evidence="2 3">DSM 10228</strain>
    </source>
</reference>
<sequence>MKKLRNFLILFVIIVIAINIYQSIQKKDVDGETLYSNADVYNFLDDKWNRTNVNATATKLNNGSSANTCVYFIAEVLRKNNFNVPNETNNISQILTFLKAKGWEKQSNYEELKLGDICFTTDGDGDKNGVPTHTYIFMKWVEEGNYDYAYICDNQAKDYKGKVYHIRNIKVVDKANGYSKDAFAFYMKKI</sequence>
<dbReference type="RefSeq" id="WP_106058687.1">
    <property type="nucleotide sequence ID" value="NZ_PVXQ01000005.1"/>
</dbReference>
<accession>A0A2T0BIN9</accession>
<keyword evidence="1" id="KW-1133">Transmembrane helix</keyword>
<gene>
    <name evidence="2" type="ORF">CLVI_06500</name>
</gene>
<evidence type="ECO:0000313" key="2">
    <source>
        <dbReference type="EMBL" id="PRR83703.1"/>
    </source>
</evidence>
<keyword evidence="1" id="KW-0472">Membrane</keyword>
<evidence type="ECO:0008006" key="4">
    <source>
        <dbReference type="Google" id="ProtNLM"/>
    </source>
</evidence>
<protein>
    <recommendedName>
        <fullName evidence="4">Bacteriophage peptidoglycan hydrolase</fullName>
    </recommendedName>
</protein>
<proteinExistence type="predicted"/>
<evidence type="ECO:0000313" key="3">
    <source>
        <dbReference type="Proteomes" id="UP000239471"/>
    </source>
</evidence>
<evidence type="ECO:0000256" key="1">
    <source>
        <dbReference type="SAM" id="Phobius"/>
    </source>
</evidence>
<comment type="caution">
    <text evidence="2">The sequence shown here is derived from an EMBL/GenBank/DDBJ whole genome shotgun (WGS) entry which is preliminary data.</text>
</comment>
<organism evidence="2 3">
    <name type="scientific">Clostridium vincentii</name>
    <dbReference type="NCBI Taxonomy" id="52704"/>
    <lineage>
        <taxon>Bacteria</taxon>
        <taxon>Bacillati</taxon>
        <taxon>Bacillota</taxon>
        <taxon>Clostridia</taxon>
        <taxon>Eubacteriales</taxon>
        <taxon>Clostridiaceae</taxon>
        <taxon>Clostridium</taxon>
    </lineage>
</organism>
<name>A0A2T0BIN9_9CLOT</name>
<keyword evidence="3" id="KW-1185">Reference proteome</keyword>
<keyword evidence="1" id="KW-0812">Transmembrane</keyword>
<feature type="transmembrane region" description="Helical" evidence="1">
    <location>
        <begin position="7"/>
        <end position="24"/>
    </location>
</feature>